<proteinExistence type="predicted"/>
<feature type="compositionally biased region" description="Low complexity" evidence="1">
    <location>
        <begin position="31"/>
        <end position="49"/>
    </location>
</feature>
<dbReference type="AlphaFoldDB" id="A0A6J4TZT2"/>
<sequence length="58" mass="6171">MRATHSPRTSSRTASRCTPTASKTLRRSKSAEATADPAPPASSARSLVALRTVMPYLL</sequence>
<organism evidence="2">
    <name type="scientific">uncultured Solirubrobacteraceae bacterium</name>
    <dbReference type="NCBI Taxonomy" id="1162706"/>
    <lineage>
        <taxon>Bacteria</taxon>
        <taxon>Bacillati</taxon>
        <taxon>Actinomycetota</taxon>
        <taxon>Thermoleophilia</taxon>
        <taxon>Solirubrobacterales</taxon>
        <taxon>Solirubrobacteraceae</taxon>
        <taxon>environmental samples</taxon>
    </lineage>
</organism>
<evidence type="ECO:0000256" key="1">
    <source>
        <dbReference type="SAM" id="MobiDB-lite"/>
    </source>
</evidence>
<protein>
    <submittedName>
        <fullName evidence="2">Uncharacterized protein</fullName>
    </submittedName>
</protein>
<feature type="region of interest" description="Disordered" evidence="1">
    <location>
        <begin position="1"/>
        <end position="49"/>
    </location>
</feature>
<dbReference type="EMBL" id="CADCVS010000555">
    <property type="protein sequence ID" value="CAA9536144.1"/>
    <property type="molecule type" value="Genomic_DNA"/>
</dbReference>
<gene>
    <name evidence="2" type="ORF">AVDCRST_MAG30-4248</name>
</gene>
<reference evidence="2" key="1">
    <citation type="submission" date="2020-02" db="EMBL/GenBank/DDBJ databases">
        <authorList>
            <person name="Meier V. D."/>
        </authorList>
    </citation>
    <scope>NUCLEOTIDE SEQUENCE</scope>
    <source>
        <strain evidence="2">AVDCRST_MAG30</strain>
    </source>
</reference>
<feature type="compositionally biased region" description="Polar residues" evidence="1">
    <location>
        <begin position="1"/>
        <end position="23"/>
    </location>
</feature>
<evidence type="ECO:0000313" key="2">
    <source>
        <dbReference type="EMBL" id="CAA9536144.1"/>
    </source>
</evidence>
<name>A0A6J4TZT2_9ACTN</name>
<accession>A0A6J4TZT2</accession>